<dbReference type="Pfam" id="PF02493">
    <property type="entry name" value="MORN"/>
    <property type="match status" value="3"/>
</dbReference>
<evidence type="ECO:0000256" key="2">
    <source>
        <dbReference type="SAM" id="MobiDB-lite"/>
    </source>
</evidence>
<comment type="caution">
    <text evidence="4">The sequence shown here is derived from an EMBL/GenBank/DDBJ whole genome shotgun (WGS) entry which is preliminary data.</text>
</comment>
<gene>
    <name evidence="4" type="ORF">AQPW35_09760</name>
</gene>
<dbReference type="InterPro" id="IPR003409">
    <property type="entry name" value="MORN"/>
</dbReference>
<keyword evidence="5" id="KW-1185">Reference proteome</keyword>
<evidence type="ECO:0000259" key="3">
    <source>
        <dbReference type="PROSITE" id="PS50104"/>
    </source>
</evidence>
<evidence type="ECO:0000256" key="1">
    <source>
        <dbReference type="ARBA" id="ARBA00022737"/>
    </source>
</evidence>
<dbReference type="PANTHER" id="PTHR43215:SF14">
    <property type="entry name" value="RADIAL SPOKE HEAD 1 HOMOLOG"/>
    <property type="match status" value="1"/>
</dbReference>
<organism evidence="4 5">
    <name type="scientific">Pseudaquabacterium pictum</name>
    <dbReference type="NCBI Taxonomy" id="2315236"/>
    <lineage>
        <taxon>Bacteria</taxon>
        <taxon>Pseudomonadati</taxon>
        <taxon>Pseudomonadota</taxon>
        <taxon>Betaproteobacteria</taxon>
        <taxon>Burkholderiales</taxon>
        <taxon>Sphaerotilaceae</taxon>
        <taxon>Pseudaquabacterium</taxon>
    </lineage>
</organism>
<dbReference type="InterPro" id="IPR000157">
    <property type="entry name" value="TIR_dom"/>
</dbReference>
<evidence type="ECO:0000313" key="4">
    <source>
        <dbReference type="EMBL" id="GCL61895.1"/>
    </source>
</evidence>
<feature type="region of interest" description="Disordered" evidence="2">
    <location>
        <begin position="206"/>
        <end position="225"/>
    </location>
</feature>
<dbReference type="SUPFAM" id="SSF52200">
    <property type="entry name" value="Toll/Interleukin receptor TIR domain"/>
    <property type="match status" value="1"/>
</dbReference>
<dbReference type="EMBL" id="BJCL01000002">
    <property type="protein sequence ID" value="GCL61895.1"/>
    <property type="molecule type" value="Genomic_DNA"/>
</dbReference>
<sequence>MGGIFLSYRRSDSTGWAGRLHDSLARELPGTRIFMDVEEIPPGVKFADYIHEAVGSCDVLIALIGPHWLDTRDAAGQRRLDNPDDFTRLEIVAALDRDVRVIPALVGGAAMPSPDDLPAALRGLCDRQNLEVDDRAWEDSCKRLCRSLRIGQATGAAPAGGPATASPPSATRRPGVAAWIGGLVAAGLLAGGIAAWAPWQRADAPAPSAAAVPSPGPTPRATASAEQADWDLIQTSSKPADFARYLVKHPAGAHAAQARSRAGPWITTREGCLVADPDPEPGLSHSWAGGCAFGLADGNGVLEQFKDGKSQGTPHALMREGVPVGPVRLVGPDFSYAGVLENGKPTGRGVVTLANGSRVEGSFVRGELVGRAVIVAADKGRYEGEVKGFQAHGMGTQTSAQEQYVGSSFNGRREGQGTLVLQSGLRYEGGFIAGKPSGAGVLTFANGNRLSGSFINGLPDGRLTLTSPSGQRAIKTYANGKEIPAR</sequence>
<protein>
    <recommendedName>
        <fullName evidence="3">TIR domain-containing protein</fullName>
    </recommendedName>
</protein>
<feature type="domain" description="TIR" evidence="3">
    <location>
        <begin position="1"/>
        <end position="144"/>
    </location>
</feature>
<dbReference type="AlphaFoldDB" id="A0A480AQD6"/>
<dbReference type="RefSeq" id="WP_162520694.1">
    <property type="nucleotide sequence ID" value="NZ_BJCL01000002.1"/>
</dbReference>
<dbReference type="PROSITE" id="PS50104">
    <property type="entry name" value="TIR"/>
    <property type="match status" value="1"/>
</dbReference>
<dbReference type="GO" id="GO:0007165">
    <property type="term" value="P:signal transduction"/>
    <property type="evidence" value="ECO:0007669"/>
    <property type="project" value="InterPro"/>
</dbReference>
<accession>A0A480AQD6</accession>
<keyword evidence="1" id="KW-0677">Repeat</keyword>
<dbReference type="Proteomes" id="UP000301751">
    <property type="component" value="Unassembled WGS sequence"/>
</dbReference>
<dbReference type="SMART" id="SM00698">
    <property type="entry name" value="MORN"/>
    <property type="match status" value="4"/>
</dbReference>
<dbReference type="Gene3D" id="2.20.110.10">
    <property type="entry name" value="Histone H3 K4-specific methyltransferase SET7/9 N-terminal domain"/>
    <property type="match status" value="1"/>
</dbReference>
<dbReference type="InterPro" id="IPR035897">
    <property type="entry name" value="Toll_tir_struct_dom_sf"/>
</dbReference>
<evidence type="ECO:0000313" key="5">
    <source>
        <dbReference type="Proteomes" id="UP000301751"/>
    </source>
</evidence>
<dbReference type="Pfam" id="PF13676">
    <property type="entry name" value="TIR_2"/>
    <property type="match status" value="1"/>
</dbReference>
<dbReference type="SUPFAM" id="SSF82185">
    <property type="entry name" value="Histone H3 K4-specific methyltransferase SET7/9 N-terminal domain"/>
    <property type="match status" value="2"/>
</dbReference>
<dbReference type="PANTHER" id="PTHR43215">
    <property type="entry name" value="RADIAL SPOKE HEAD 1 HOMOLOG"/>
    <property type="match status" value="1"/>
</dbReference>
<name>A0A480AQD6_9BURK</name>
<proteinExistence type="predicted"/>
<dbReference type="Gene3D" id="3.40.50.10140">
    <property type="entry name" value="Toll/interleukin-1 receptor homology (TIR) domain"/>
    <property type="match status" value="1"/>
</dbReference>
<reference evidence="5" key="1">
    <citation type="submission" date="2019-03" db="EMBL/GenBank/DDBJ databases">
        <title>Aquabacterium pictum sp.nov., the first bacteriochlorophyll a-containing freshwater bacterium in the genus Aquabacterium of the class Betaproteobacteria.</title>
        <authorList>
            <person name="Hirose S."/>
            <person name="Tank M."/>
            <person name="Hara E."/>
            <person name="Tamaki H."/>
            <person name="Takaichi S."/>
            <person name="Haruta S."/>
            <person name="Hanada S."/>
        </authorList>
    </citation>
    <scope>NUCLEOTIDE SEQUENCE [LARGE SCALE GENOMIC DNA]</scope>
    <source>
        <strain evidence="5">W35</strain>
    </source>
</reference>